<gene>
    <name evidence="2" type="ORF">GJU39_18275</name>
</gene>
<keyword evidence="3" id="KW-1185">Reference proteome</keyword>
<evidence type="ECO:0008006" key="4">
    <source>
        <dbReference type="Google" id="ProtNLM"/>
    </source>
</evidence>
<organism evidence="2 3">
    <name type="scientific">Pedobacter petrophilus</name>
    <dbReference type="NCBI Taxonomy" id="1908241"/>
    <lineage>
        <taxon>Bacteria</taxon>
        <taxon>Pseudomonadati</taxon>
        <taxon>Bacteroidota</taxon>
        <taxon>Sphingobacteriia</taxon>
        <taxon>Sphingobacteriales</taxon>
        <taxon>Sphingobacteriaceae</taxon>
        <taxon>Pedobacter</taxon>
    </lineage>
</organism>
<keyword evidence="1" id="KW-0732">Signal</keyword>
<name>A0A7K0G3M5_9SPHI</name>
<evidence type="ECO:0000256" key="1">
    <source>
        <dbReference type="SAM" id="SignalP"/>
    </source>
</evidence>
<dbReference type="AlphaFoldDB" id="A0A7K0G3M5"/>
<sequence>MKKLTLVFALFLISAVSLKAQTKGYLFKGLSASDASKLKEIVSALPNDSYTLELNEQSKGRVTTTKSGTSRLSLSSLNQKNVFVNKDILKSKGGSSAFLDKAIIINNGMSAFLDKAIIINNGKQLDRLTLQKLDALTKKYNKL</sequence>
<feature type="signal peptide" evidence="1">
    <location>
        <begin position="1"/>
        <end position="19"/>
    </location>
</feature>
<dbReference type="EMBL" id="WKKH01000038">
    <property type="protein sequence ID" value="MRX78030.1"/>
    <property type="molecule type" value="Genomic_DNA"/>
</dbReference>
<evidence type="ECO:0000313" key="2">
    <source>
        <dbReference type="EMBL" id="MRX78030.1"/>
    </source>
</evidence>
<proteinExistence type="predicted"/>
<dbReference type="Proteomes" id="UP000487757">
    <property type="component" value="Unassembled WGS sequence"/>
</dbReference>
<protein>
    <recommendedName>
        <fullName evidence="4">DUF4252 domain-containing protein</fullName>
    </recommendedName>
</protein>
<accession>A0A7K0G3M5</accession>
<comment type="caution">
    <text evidence="2">The sequence shown here is derived from an EMBL/GenBank/DDBJ whole genome shotgun (WGS) entry which is preliminary data.</text>
</comment>
<reference evidence="2 3" key="1">
    <citation type="submission" date="2019-11" db="EMBL/GenBank/DDBJ databases">
        <title>Pedobacter petrophilus genome.</title>
        <authorList>
            <person name="Feldbauer M.J."/>
            <person name="Newman J.D."/>
        </authorList>
    </citation>
    <scope>NUCLEOTIDE SEQUENCE [LARGE SCALE GENOMIC DNA]</scope>
    <source>
        <strain evidence="2 3">LMG 29686</strain>
    </source>
</reference>
<dbReference type="RefSeq" id="WP_154282442.1">
    <property type="nucleotide sequence ID" value="NZ_JBHUJQ010000001.1"/>
</dbReference>
<evidence type="ECO:0000313" key="3">
    <source>
        <dbReference type="Proteomes" id="UP000487757"/>
    </source>
</evidence>
<feature type="chain" id="PRO_5029662994" description="DUF4252 domain-containing protein" evidence="1">
    <location>
        <begin position="20"/>
        <end position="143"/>
    </location>
</feature>